<evidence type="ECO:0000313" key="4">
    <source>
        <dbReference type="Proteomes" id="UP000060390"/>
    </source>
</evidence>
<evidence type="ECO:0000313" key="3">
    <source>
        <dbReference type="EMBL" id="ALG80933.1"/>
    </source>
</evidence>
<feature type="region of interest" description="Disordered" evidence="1">
    <location>
        <begin position="19"/>
        <end position="45"/>
    </location>
</feature>
<name>A0A0F7P5R9_9EURY</name>
<reference evidence="3 4" key="3">
    <citation type="journal article" date="2016" name="Stand. Genomic Sci.">
        <title>Complete genome sequence of 'Halanaeroarchaeum sulfurireducens' M27-SA2, a sulfur-reducing and acetate-oxidizing haloarchaeon from the deep-sea hypersaline anoxic lake Medee.</title>
        <authorList>
            <person name="Messina E."/>
            <person name="Sorokin D.Y."/>
            <person name="Kublanov I.V."/>
            <person name="Toshchakov S."/>
            <person name="Lopatina A."/>
            <person name="Arcadi E."/>
            <person name="Smedile F."/>
            <person name="La Spada G."/>
            <person name="La Cono V."/>
            <person name="Yakimov M.M."/>
        </authorList>
    </citation>
    <scope>NUCLEOTIDE SEQUENCE [LARGE SCALE GENOMIC DNA]</scope>
    <source>
        <strain evidence="3 4">M27-SA2</strain>
    </source>
</reference>
<dbReference type="EMBL" id="CP011564">
    <property type="protein sequence ID" value="ALG80933.1"/>
    <property type="molecule type" value="Genomic_DNA"/>
</dbReference>
<dbReference type="Proteomes" id="UP000069906">
    <property type="component" value="Chromosome"/>
</dbReference>
<reference evidence="2 5" key="1">
    <citation type="journal article" date="2015" name="ISME J.">
        <title>Elemental sulfur and acetate can support life of a novel strictly anaerobic haloarchaeon.</title>
        <authorList>
            <person name="Sorokin D.Y."/>
            <person name="Kublanov I.V."/>
            <person name="Gavrilov S.N."/>
            <person name="Rojo D."/>
            <person name="Roman P."/>
            <person name="Golyshin P.N."/>
            <person name="Slepak V.Z."/>
            <person name="Smedile F."/>
            <person name="Ferrer M."/>
            <person name="Messina E."/>
            <person name="La Cono V."/>
            <person name="Yakimov M.M."/>
        </authorList>
    </citation>
    <scope>NUCLEOTIDE SEQUENCE [LARGE SCALE GENOMIC DNA]</scope>
    <source>
        <strain evidence="2 5">HSR2</strain>
    </source>
</reference>
<reference evidence="4" key="2">
    <citation type="submission" date="2015-05" db="EMBL/GenBank/DDBJ databases">
        <title>Complete genome sequence of Halanaeroarchaeum sulfurireducens type strain M27-SA2, a sulfate-reducer haloarchaeon from marine anoxic lake Medee.</title>
        <authorList>
            <person name="Messina E."/>
            <person name="Kublanov I.V."/>
            <person name="Toshchakov S."/>
            <person name="Arcadi E."/>
            <person name="La Spada G."/>
            <person name="La Cono V."/>
            <person name="Yakimov M.M."/>
        </authorList>
    </citation>
    <scope>NUCLEOTIDE SEQUENCE [LARGE SCALE GENOMIC DNA]</scope>
    <source>
        <strain evidence="4">M27-SA2</strain>
    </source>
</reference>
<gene>
    <name evidence="3" type="ORF">HLASA_0017</name>
    <name evidence="2" type="ORF">HLASF_0017</name>
</gene>
<accession>A0A0F7P5R9</accession>
<dbReference type="AlphaFoldDB" id="A0A0F7P5R9"/>
<dbReference type="EMBL" id="CP008874">
    <property type="protein sequence ID" value="AKH96531.1"/>
    <property type="molecule type" value="Genomic_DNA"/>
</dbReference>
<keyword evidence="2" id="KW-0489">Methyltransferase</keyword>
<dbReference type="KEGG" id="hsu:HLASF_0017"/>
<evidence type="ECO:0000256" key="1">
    <source>
        <dbReference type="SAM" id="MobiDB-lite"/>
    </source>
</evidence>
<proteinExistence type="predicted"/>
<dbReference type="GO" id="GO:0008168">
    <property type="term" value="F:methyltransferase activity"/>
    <property type="evidence" value="ECO:0007669"/>
    <property type="project" value="UniProtKB-KW"/>
</dbReference>
<dbReference type="STRING" id="1604004.HLASA_0017"/>
<keyword evidence="5" id="KW-1185">Reference proteome</keyword>
<dbReference type="GO" id="GO:0032259">
    <property type="term" value="P:methylation"/>
    <property type="evidence" value="ECO:0007669"/>
    <property type="project" value="UniProtKB-KW"/>
</dbReference>
<dbReference type="HOGENOM" id="CLU_2406234_0_0_2"/>
<dbReference type="Proteomes" id="UP000060390">
    <property type="component" value="Chromosome"/>
</dbReference>
<organism evidence="2 5">
    <name type="scientific">Halanaeroarchaeum sulfurireducens</name>
    <dbReference type="NCBI Taxonomy" id="1604004"/>
    <lineage>
        <taxon>Archaea</taxon>
        <taxon>Methanobacteriati</taxon>
        <taxon>Methanobacteriota</taxon>
        <taxon>Stenosarchaea group</taxon>
        <taxon>Halobacteria</taxon>
        <taxon>Halobacteriales</taxon>
        <taxon>Halobacteriaceae</taxon>
        <taxon>Halanaeroarchaeum</taxon>
    </lineage>
</organism>
<sequence>MSKYDSPGTVFYLDLPYVGNENRLPDRENRSRGGRGHATGSRGKGDLQLRGVACQCGGVARGGARWWEAVHGERKGGRAKEATERLVMDFNK</sequence>
<dbReference type="KEGG" id="hsf:HLASA_0017"/>
<keyword evidence="2" id="KW-0808">Transferase</keyword>
<evidence type="ECO:0000313" key="2">
    <source>
        <dbReference type="EMBL" id="AKH96531.1"/>
    </source>
</evidence>
<protein>
    <submittedName>
        <fullName evidence="2">D12 class N6 adenine-specific DNA methyltransferase</fullName>
    </submittedName>
</protein>
<evidence type="ECO:0000313" key="5">
    <source>
        <dbReference type="Proteomes" id="UP000069906"/>
    </source>
</evidence>